<sequence length="90" mass="9440">MIPGLTPEQLLLIADEFARVNRVEVRSFAALAQAAATPGAHFAGVPVFADVAAARAGLEDAVRLLEPLTGRNNAFASVCGEVYEKFAAAR</sequence>
<evidence type="ECO:0000313" key="1">
    <source>
        <dbReference type="EMBL" id="AGF71025.1"/>
    </source>
</evidence>
<organism evidence="1 2">
    <name type="scientific">Corynebacterium halotolerans YIM 70093 = DSM 44683</name>
    <dbReference type="NCBI Taxonomy" id="1121362"/>
    <lineage>
        <taxon>Bacteria</taxon>
        <taxon>Bacillati</taxon>
        <taxon>Actinomycetota</taxon>
        <taxon>Actinomycetes</taxon>
        <taxon>Mycobacteriales</taxon>
        <taxon>Corynebacteriaceae</taxon>
        <taxon>Corynebacterium</taxon>
    </lineage>
</organism>
<evidence type="ECO:0000313" key="2">
    <source>
        <dbReference type="Proteomes" id="UP000011723"/>
    </source>
</evidence>
<protein>
    <submittedName>
        <fullName evidence="1">Uncharacterized protein</fullName>
    </submittedName>
</protein>
<gene>
    <name evidence="1" type="ORF">A605_00035</name>
</gene>
<name>M1NU56_9CORY</name>
<dbReference type="RefSeq" id="WP_015399449.1">
    <property type="nucleotide sequence ID" value="NC_020302.1"/>
</dbReference>
<dbReference type="HOGENOM" id="CLU_181625_1_0_11"/>
<proteinExistence type="predicted"/>
<dbReference type="AlphaFoldDB" id="M1NU56"/>
<reference evidence="1 2" key="1">
    <citation type="journal article" date="2012" name="Stand. Genomic Sci.">
        <title>Genome sequence of the halotolerant bacterium Corynebacterium halotolerans type strain YIM 70093(T) (= DSM 44683(T)).</title>
        <authorList>
            <person name="Ruckert C."/>
            <person name="Albersmeier A."/>
            <person name="Al-Dilaimi A."/>
            <person name="Niehaus K."/>
            <person name="Szczepanowski R."/>
            <person name="Kalinowski J."/>
        </authorList>
    </citation>
    <scope>NUCLEOTIDE SEQUENCE [LARGE SCALE GENOMIC DNA]</scope>
    <source>
        <strain evidence="1">YIM 70093</strain>
    </source>
</reference>
<dbReference type="KEGG" id="chn:A605_00035"/>
<dbReference type="PATRIC" id="fig|1121362.3.peg.7"/>
<dbReference type="eggNOG" id="ENOG5031QEA">
    <property type="taxonomic scope" value="Bacteria"/>
</dbReference>
<dbReference type="STRING" id="1121362.A605_00035"/>
<accession>M1NU56</accession>
<keyword evidence="2" id="KW-1185">Reference proteome</keyword>
<dbReference type="EMBL" id="CP003697">
    <property type="protein sequence ID" value="AGF71025.1"/>
    <property type="molecule type" value="Genomic_DNA"/>
</dbReference>
<dbReference type="Proteomes" id="UP000011723">
    <property type="component" value="Chromosome"/>
</dbReference>
<dbReference type="OrthoDB" id="4428158at2"/>